<dbReference type="RefSeq" id="WP_168881593.1">
    <property type="nucleotide sequence ID" value="NZ_JABAIL010000002.1"/>
</dbReference>
<dbReference type="Proteomes" id="UP000585050">
    <property type="component" value="Unassembled WGS sequence"/>
</dbReference>
<protein>
    <submittedName>
        <fullName evidence="2">Uncharacterized protein</fullName>
    </submittedName>
</protein>
<keyword evidence="1" id="KW-0812">Transmembrane</keyword>
<organism evidence="2 3">
    <name type="scientific">Flammeovirga agarivorans</name>
    <dbReference type="NCBI Taxonomy" id="2726742"/>
    <lineage>
        <taxon>Bacteria</taxon>
        <taxon>Pseudomonadati</taxon>
        <taxon>Bacteroidota</taxon>
        <taxon>Cytophagia</taxon>
        <taxon>Cytophagales</taxon>
        <taxon>Flammeovirgaceae</taxon>
        <taxon>Flammeovirga</taxon>
    </lineage>
</organism>
<dbReference type="EMBL" id="JABAIL010000002">
    <property type="protein sequence ID" value="NLR90880.1"/>
    <property type="molecule type" value="Genomic_DNA"/>
</dbReference>
<evidence type="ECO:0000313" key="2">
    <source>
        <dbReference type="EMBL" id="NLR90880.1"/>
    </source>
</evidence>
<feature type="transmembrane region" description="Helical" evidence="1">
    <location>
        <begin position="6"/>
        <end position="27"/>
    </location>
</feature>
<evidence type="ECO:0000256" key="1">
    <source>
        <dbReference type="SAM" id="Phobius"/>
    </source>
</evidence>
<proteinExistence type="predicted"/>
<comment type="caution">
    <text evidence="2">The sequence shown here is derived from an EMBL/GenBank/DDBJ whole genome shotgun (WGS) entry which is preliminary data.</text>
</comment>
<reference evidence="2 3" key="1">
    <citation type="submission" date="2020-04" db="EMBL/GenBank/DDBJ databases">
        <title>Flammeovirga sp. SR4, a novel species isolated from seawater.</title>
        <authorList>
            <person name="Wang X."/>
        </authorList>
    </citation>
    <scope>NUCLEOTIDE SEQUENCE [LARGE SCALE GENOMIC DNA]</scope>
    <source>
        <strain evidence="2 3">SR4</strain>
    </source>
</reference>
<sequence length="50" mass="5975">MDGGNMVYKILFILTLSTVFPMIGYYLDYRHKRNMFKGQKPENETNKENK</sequence>
<accession>A0A7X8SIJ8</accession>
<gene>
    <name evidence="2" type="ORF">HGP29_06665</name>
</gene>
<evidence type="ECO:0000313" key="3">
    <source>
        <dbReference type="Proteomes" id="UP000585050"/>
    </source>
</evidence>
<keyword evidence="3" id="KW-1185">Reference proteome</keyword>
<keyword evidence="1" id="KW-0472">Membrane</keyword>
<dbReference type="AlphaFoldDB" id="A0A7X8SIJ8"/>
<keyword evidence="1" id="KW-1133">Transmembrane helix</keyword>
<name>A0A7X8SIJ8_9BACT</name>